<evidence type="ECO:0000256" key="3">
    <source>
        <dbReference type="ARBA" id="ARBA00022630"/>
    </source>
</evidence>
<evidence type="ECO:0000256" key="5">
    <source>
        <dbReference type="RuleBase" id="RU362125"/>
    </source>
</evidence>
<comment type="cofactor">
    <cofactor evidence="1 5">
        <name>FAD</name>
        <dbReference type="ChEBI" id="CHEBI:57692"/>
    </cofactor>
</comment>
<dbReference type="Gene3D" id="2.40.110.10">
    <property type="entry name" value="Butyryl-CoA Dehydrogenase, subunit A, domain 2"/>
    <property type="match status" value="1"/>
</dbReference>
<dbReference type="Pfam" id="PF02771">
    <property type="entry name" value="Acyl-CoA_dh_N"/>
    <property type="match status" value="1"/>
</dbReference>
<evidence type="ECO:0000313" key="11">
    <source>
        <dbReference type="Proteomes" id="UP001485459"/>
    </source>
</evidence>
<dbReference type="Pfam" id="PF00441">
    <property type="entry name" value="Acyl-CoA_dh_1"/>
    <property type="match status" value="1"/>
</dbReference>
<accession>A0ABZ2YV62</accession>
<dbReference type="PROSITE" id="PS00072">
    <property type="entry name" value="ACYL_COA_DH_1"/>
    <property type="match status" value="1"/>
</dbReference>
<evidence type="ECO:0000313" key="10">
    <source>
        <dbReference type="EMBL" id="WZN43666.1"/>
    </source>
</evidence>
<dbReference type="Gene3D" id="1.10.540.10">
    <property type="entry name" value="Acyl-CoA dehydrogenase/oxidase, N-terminal domain"/>
    <property type="match status" value="1"/>
</dbReference>
<dbReference type="PANTHER" id="PTHR43884:SF12">
    <property type="entry name" value="ISOVALERYL-COA DEHYDROGENASE, MITOCHONDRIAL-RELATED"/>
    <property type="match status" value="1"/>
</dbReference>
<evidence type="ECO:0000259" key="9">
    <source>
        <dbReference type="Pfam" id="PF21263"/>
    </source>
</evidence>
<dbReference type="Proteomes" id="UP001485459">
    <property type="component" value="Chromosome"/>
</dbReference>
<dbReference type="Gene3D" id="1.20.140.10">
    <property type="entry name" value="Butyryl-CoA Dehydrogenase, subunit A, domain 3"/>
    <property type="match status" value="2"/>
</dbReference>
<sequence>MDTAVNSKAALKGAEFLVKDASPADVFIPEDFSEEQLMIKEMAETFIAREVTPVLDRLDKLEEGLMPSLLDKAGEQGLLGAAFPEELGGLGKDFITATLINEALGAGHSFSVAMAAHTGIGSLPILYFGTEAQKQKYIPKLASGEMKGAYALTEPNSGSDALSAKTTAKLSADGKHYILNGQKIWITNSGFADVFTVFAKVDGEQFTAFIVEKGTPGFTLGPEEHKMGIKGSSTRQIYFQDAEIPAENVLGQIGKGHLIAFNILNIGRLKLCAAALGGAKGSLDITISYAKTREQFKQPIANFGAIKHKLAEMAIRIWACETALYRTSQLIDQQEHELLAAGKAFNEALLGAAEEYAVECAMLKVNGSEVLDFVVDEGVQIHGGNGFSDEYVISKAYRDSRINRIFEGTNEINRLLTLDMTLKRAMKGKIDLMTPAMSVQKELMSIPDFGNDDESAFAAEKKLIANMKKAILLTAGAAAQKLMMKLESEQEILMNIADMAIETFVSESALLRLIKLTEQKGESATSLQADMVRTYLNDAADRVHKSGRDAINGFAEGDEQRMMLLGLKRFTKTAPFNTKDARRRIADKLISDGKYTF</sequence>
<evidence type="ECO:0000259" key="6">
    <source>
        <dbReference type="Pfam" id="PF00441"/>
    </source>
</evidence>
<name>A0ABZ2YV62_9BACT</name>
<dbReference type="InterPro" id="IPR009075">
    <property type="entry name" value="AcylCo_DH/oxidase_C"/>
</dbReference>
<gene>
    <name evidence="10" type="ORF">WJU16_11580</name>
</gene>
<dbReference type="EMBL" id="CP149822">
    <property type="protein sequence ID" value="WZN43666.1"/>
    <property type="molecule type" value="Genomic_DNA"/>
</dbReference>
<evidence type="ECO:0000256" key="1">
    <source>
        <dbReference type="ARBA" id="ARBA00001974"/>
    </source>
</evidence>
<reference evidence="11" key="1">
    <citation type="submission" date="2024-03" db="EMBL/GenBank/DDBJ databases">
        <title>Chitinophaga horti sp. nov., isolated from garden soil.</title>
        <authorList>
            <person name="Lee D.S."/>
            <person name="Han D.M."/>
            <person name="Baek J.H."/>
            <person name="Choi D.G."/>
            <person name="Jeon J.H."/>
            <person name="Jeon C.O."/>
        </authorList>
    </citation>
    <scope>NUCLEOTIDE SEQUENCE [LARGE SCALE GENOMIC DNA]</scope>
    <source>
        <strain evidence="11">GPA1</strain>
    </source>
</reference>
<dbReference type="InterPro" id="IPR006091">
    <property type="entry name" value="Acyl-CoA_Oxase/DH_mid-dom"/>
</dbReference>
<dbReference type="SUPFAM" id="SSF47203">
    <property type="entry name" value="Acyl-CoA dehydrogenase C-terminal domain-like"/>
    <property type="match status" value="1"/>
</dbReference>
<evidence type="ECO:0000259" key="8">
    <source>
        <dbReference type="Pfam" id="PF02771"/>
    </source>
</evidence>
<evidence type="ECO:0000256" key="4">
    <source>
        <dbReference type="ARBA" id="ARBA00022827"/>
    </source>
</evidence>
<dbReference type="InterPro" id="IPR049426">
    <property type="entry name" value="Acyl-CoA-dh-like_C"/>
</dbReference>
<proteinExistence type="inferred from homology"/>
<feature type="domain" description="Acyl-CoA oxidase/dehydrogenase middle" evidence="7">
    <location>
        <begin position="149"/>
        <end position="241"/>
    </location>
</feature>
<dbReference type="InterPro" id="IPR037069">
    <property type="entry name" value="AcylCoA_DH/ox_N_sf"/>
</dbReference>
<dbReference type="InterPro" id="IPR013786">
    <property type="entry name" value="AcylCoA_DH/ox_N"/>
</dbReference>
<keyword evidence="11" id="KW-1185">Reference proteome</keyword>
<evidence type="ECO:0000259" key="7">
    <source>
        <dbReference type="Pfam" id="PF02770"/>
    </source>
</evidence>
<dbReference type="InterPro" id="IPR036250">
    <property type="entry name" value="AcylCo_DH-like_C"/>
</dbReference>
<protein>
    <submittedName>
        <fullName evidence="10">Acyl-CoA dehydrogenase family protein</fullName>
    </submittedName>
</protein>
<evidence type="ECO:0000256" key="2">
    <source>
        <dbReference type="ARBA" id="ARBA00009347"/>
    </source>
</evidence>
<comment type="similarity">
    <text evidence="2 5">Belongs to the acyl-CoA dehydrogenase family.</text>
</comment>
<feature type="domain" description="Acyl-CoA dehydrogenase-like C-terminal" evidence="9">
    <location>
        <begin position="466"/>
        <end position="569"/>
    </location>
</feature>
<organism evidence="10 11">
    <name type="scientific">Chitinophaga pollutisoli</name>
    <dbReference type="NCBI Taxonomy" id="3133966"/>
    <lineage>
        <taxon>Bacteria</taxon>
        <taxon>Pseudomonadati</taxon>
        <taxon>Bacteroidota</taxon>
        <taxon>Chitinophagia</taxon>
        <taxon>Chitinophagales</taxon>
        <taxon>Chitinophagaceae</taxon>
        <taxon>Chitinophaga</taxon>
    </lineage>
</organism>
<dbReference type="InterPro" id="IPR046373">
    <property type="entry name" value="Acyl-CoA_Oxase/DH_mid-dom_sf"/>
</dbReference>
<feature type="domain" description="Acyl-CoA dehydrogenase/oxidase C-terminal" evidence="6">
    <location>
        <begin position="254"/>
        <end position="416"/>
    </location>
</feature>
<dbReference type="PANTHER" id="PTHR43884">
    <property type="entry name" value="ACYL-COA DEHYDROGENASE"/>
    <property type="match status" value="1"/>
</dbReference>
<keyword evidence="3 5" id="KW-0285">Flavoprotein</keyword>
<feature type="domain" description="Acyl-CoA dehydrogenase/oxidase N-terminal" evidence="8">
    <location>
        <begin position="33"/>
        <end position="145"/>
    </location>
</feature>
<keyword evidence="4 5" id="KW-0274">FAD</keyword>
<dbReference type="PROSITE" id="PS00073">
    <property type="entry name" value="ACYL_COA_DH_2"/>
    <property type="match status" value="1"/>
</dbReference>
<dbReference type="RefSeq" id="WP_341838469.1">
    <property type="nucleotide sequence ID" value="NZ_CP149822.1"/>
</dbReference>
<dbReference type="InterPro" id="IPR009100">
    <property type="entry name" value="AcylCoA_DH/oxidase_NM_dom_sf"/>
</dbReference>
<dbReference type="SUPFAM" id="SSF56645">
    <property type="entry name" value="Acyl-CoA dehydrogenase NM domain-like"/>
    <property type="match status" value="1"/>
</dbReference>
<keyword evidence="5" id="KW-0560">Oxidoreductase</keyword>
<dbReference type="Pfam" id="PF02770">
    <property type="entry name" value="Acyl-CoA_dh_M"/>
    <property type="match status" value="1"/>
</dbReference>
<dbReference type="Pfam" id="PF21263">
    <property type="entry name" value="Acyl-CoA-dh_C"/>
    <property type="match status" value="1"/>
</dbReference>
<dbReference type="InterPro" id="IPR006089">
    <property type="entry name" value="Acyl-CoA_DH_CS"/>
</dbReference>